<organism evidence="1">
    <name type="scientific">uncultured Caudovirales phage</name>
    <dbReference type="NCBI Taxonomy" id="2100421"/>
    <lineage>
        <taxon>Viruses</taxon>
        <taxon>Duplodnaviria</taxon>
        <taxon>Heunggongvirae</taxon>
        <taxon>Uroviricota</taxon>
        <taxon>Caudoviricetes</taxon>
        <taxon>Peduoviridae</taxon>
        <taxon>Maltschvirus</taxon>
        <taxon>Maltschvirus maltsch</taxon>
    </lineage>
</organism>
<evidence type="ECO:0000313" key="1">
    <source>
        <dbReference type="EMBL" id="CAB5223175.1"/>
    </source>
</evidence>
<dbReference type="EMBL" id="LR798320">
    <property type="protein sequence ID" value="CAB5223175.1"/>
    <property type="molecule type" value="Genomic_DNA"/>
</dbReference>
<reference evidence="1" key="1">
    <citation type="submission" date="2020-05" db="EMBL/GenBank/DDBJ databases">
        <authorList>
            <person name="Chiriac C."/>
            <person name="Salcher M."/>
            <person name="Ghai R."/>
            <person name="Kavagutti S V."/>
        </authorList>
    </citation>
    <scope>NUCLEOTIDE SEQUENCE</scope>
</reference>
<gene>
    <name evidence="1" type="ORF">UFOVP384_4</name>
</gene>
<proteinExistence type="predicted"/>
<accession>A0A6J7X227</accession>
<name>A0A6J7X227_9CAUD</name>
<protein>
    <submittedName>
        <fullName evidence="1">Uncharacterized protein</fullName>
    </submittedName>
</protein>
<sequence>MILLRKGFTEYVVLHFDEPQIQEGSIYLLEFTNDITNELVSISLFNQSYYIERYCAFGINVNTNFLYKEEGFWSYEVFESRVSPSIKRLLGSGKMKLVGEIAGYTQYDGQDDEFIVYNK</sequence>